<dbReference type="AlphaFoldDB" id="V4LWK4"/>
<proteinExistence type="predicted"/>
<name>V4LWK4_EUTSA</name>
<evidence type="ECO:0000313" key="3">
    <source>
        <dbReference type="EMBL" id="ESQ46912.1"/>
    </source>
</evidence>
<reference evidence="3 4" key="1">
    <citation type="journal article" date="2013" name="Front. Plant Sci.">
        <title>The Reference Genome of the Halophytic Plant Eutrema salsugineum.</title>
        <authorList>
            <person name="Yang R."/>
            <person name="Jarvis D.E."/>
            <person name="Chen H."/>
            <person name="Beilstein M.A."/>
            <person name="Grimwood J."/>
            <person name="Jenkins J."/>
            <person name="Shu S."/>
            <person name="Prochnik S."/>
            <person name="Xin M."/>
            <person name="Ma C."/>
            <person name="Schmutz J."/>
            <person name="Wing R.A."/>
            <person name="Mitchell-Olds T."/>
            <person name="Schumaker K.S."/>
            <person name="Wang X."/>
        </authorList>
    </citation>
    <scope>NUCLEOTIDE SEQUENCE [LARGE SCALE GENOMIC DNA]</scope>
</reference>
<dbReference type="InterPro" id="IPR050804">
    <property type="entry name" value="MCC"/>
</dbReference>
<dbReference type="CDD" id="cd00121">
    <property type="entry name" value="MATH"/>
    <property type="match status" value="1"/>
</dbReference>
<dbReference type="KEGG" id="eus:EUTSA_v10028053mg"/>
<dbReference type="eggNOG" id="KOG1987">
    <property type="taxonomic scope" value="Eukaryota"/>
</dbReference>
<dbReference type="PROSITE" id="PS50144">
    <property type="entry name" value="MATH"/>
    <property type="match status" value="1"/>
</dbReference>
<dbReference type="Gene3D" id="2.60.210.10">
    <property type="entry name" value="Apoptosis, Tumor Necrosis Factor Receptor Associated Protein 2, Chain A"/>
    <property type="match status" value="1"/>
</dbReference>
<dbReference type="Gramene" id="ESQ46912">
    <property type="protein sequence ID" value="ESQ46912"/>
    <property type="gene ID" value="EUTSA_v10028053mg"/>
</dbReference>
<sequence length="167" mass="18849">MAKQVEKNFTWVIKNPTSLSVSDQFLIAGCKWHLTAWPKGENLEFFYQYQGVADSQSLPCRWRRHVKLSLITVNRVSEKLSIVTDSELYFDEKTPSRRYPTVLPPSKLLAKDGGFLVNGELKIVLEVVAHEVIGTSGELEDSKLLSKTNSLLNKNRQNVSVSVKGLQ</sequence>
<protein>
    <recommendedName>
        <fullName evidence="2">MATH domain-containing protein</fullName>
    </recommendedName>
</protein>
<evidence type="ECO:0000259" key="2">
    <source>
        <dbReference type="PROSITE" id="PS50144"/>
    </source>
</evidence>
<evidence type="ECO:0000256" key="1">
    <source>
        <dbReference type="ARBA" id="ARBA00023054"/>
    </source>
</evidence>
<dbReference type="PANTHER" id="PTHR46236:SF4">
    <property type="entry name" value="MATH DOMAIN-CONTAINING PROTEIN"/>
    <property type="match status" value="1"/>
</dbReference>
<dbReference type="EMBL" id="KI517416">
    <property type="protein sequence ID" value="ESQ46912.1"/>
    <property type="molecule type" value="Genomic_DNA"/>
</dbReference>
<dbReference type="SUPFAM" id="SSF49599">
    <property type="entry name" value="TRAF domain-like"/>
    <property type="match status" value="1"/>
</dbReference>
<gene>
    <name evidence="3" type="ORF">EUTSA_v10028053mg</name>
</gene>
<feature type="domain" description="MATH" evidence="2">
    <location>
        <begin position="6"/>
        <end position="127"/>
    </location>
</feature>
<keyword evidence="1" id="KW-0175">Coiled coil</keyword>
<feature type="non-terminal residue" evidence="3">
    <location>
        <position position="167"/>
    </location>
</feature>
<accession>V4LWK4</accession>
<dbReference type="InterPro" id="IPR002083">
    <property type="entry name" value="MATH/TRAF_dom"/>
</dbReference>
<dbReference type="Pfam" id="PF22486">
    <property type="entry name" value="MATH_2"/>
    <property type="match status" value="1"/>
</dbReference>
<organism evidence="3 4">
    <name type="scientific">Eutrema salsugineum</name>
    <name type="common">Saltwater cress</name>
    <name type="synonym">Sisymbrium salsugineum</name>
    <dbReference type="NCBI Taxonomy" id="72664"/>
    <lineage>
        <taxon>Eukaryota</taxon>
        <taxon>Viridiplantae</taxon>
        <taxon>Streptophyta</taxon>
        <taxon>Embryophyta</taxon>
        <taxon>Tracheophyta</taxon>
        <taxon>Spermatophyta</taxon>
        <taxon>Magnoliopsida</taxon>
        <taxon>eudicotyledons</taxon>
        <taxon>Gunneridae</taxon>
        <taxon>Pentapetalae</taxon>
        <taxon>rosids</taxon>
        <taxon>malvids</taxon>
        <taxon>Brassicales</taxon>
        <taxon>Brassicaceae</taxon>
        <taxon>Eutremeae</taxon>
        <taxon>Eutrema</taxon>
    </lineage>
</organism>
<dbReference type="OrthoDB" id="1109639at2759"/>
<evidence type="ECO:0000313" key="4">
    <source>
        <dbReference type="Proteomes" id="UP000030689"/>
    </source>
</evidence>
<keyword evidence="4" id="KW-1185">Reference proteome</keyword>
<dbReference type="Proteomes" id="UP000030689">
    <property type="component" value="Unassembled WGS sequence"/>
</dbReference>
<dbReference type="InterPro" id="IPR008974">
    <property type="entry name" value="TRAF-like"/>
</dbReference>
<dbReference type="PANTHER" id="PTHR46236">
    <property type="entry name" value="TRAF-LIKE SUPERFAMILY PROTEIN"/>
    <property type="match status" value="1"/>
</dbReference>